<evidence type="ECO:0000256" key="2">
    <source>
        <dbReference type="SAM" id="SignalP"/>
    </source>
</evidence>
<dbReference type="Proteomes" id="UP001610432">
    <property type="component" value="Unassembled WGS sequence"/>
</dbReference>
<dbReference type="EMBL" id="JBFXLQ010000028">
    <property type="protein sequence ID" value="KAL2865944.1"/>
    <property type="molecule type" value="Genomic_DNA"/>
</dbReference>
<sequence length="208" mass="22999">MKVAKLASFVLLALVGNPSHVLAQGGNAPGQPRSPQIDDTAVEWIRMADSPALFDIDLPISGFLEAETTEEDSSLGKRQRPRCIVPGYVLCPNRPGFCRPPGMTCCPTGPYWVDPSTGRCCPGGGIPDVRWWDMFNEKASDDDSDSINHHDNYNYNYHDKSDNINQEPMSYDNQQPNQNPSHSFNDIPREEDPNPGSADRRPDDGSLP</sequence>
<comment type="caution">
    <text evidence="3">The sequence shown here is derived from an EMBL/GenBank/DDBJ whole genome shotgun (WGS) entry which is preliminary data.</text>
</comment>
<name>A0ABR4LN36_9EURO</name>
<gene>
    <name evidence="3" type="ORF">BJX67DRAFT_382329</name>
</gene>
<organism evidence="3 4">
    <name type="scientific">Aspergillus lucknowensis</name>
    <dbReference type="NCBI Taxonomy" id="176173"/>
    <lineage>
        <taxon>Eukaryota</taxon>
        <taxon>Fungi</taxon>
        <taxon>Dikarya</taxon>
        <taxon>Ascomycota</taxon>
        <taxon>Pezizomycotina</taxon>
        <taxon>Eurotiomycetes</taxon>
        <taxon>Eurotiomycetidae</taxon>
        <taxon>Eurotiales</taxon>
        <taxon>Aspergillaceae</taxon>
        <taxon>Aspergillus</taxon>
        <taxon>Aspergillus subgen. Nidulantes</taxon>
    </lineage>
</organism>
<reference evidence="3 4" key="1">
    <citation type="submission" date="2024-07" db="EMBL/GenBank/DDBJ databases">
        <title>Section-level genome sequencing and comparative genomics of Aspergillus sections Usti and Cavernicolus.</title>
        <authorList>
            <consortium name="Lawrence Berkeley National Laboratory"/>
            <person name="Nybo J.L."/>
            <person name="Vesth T.C."/>
            <person name="Theobald S."/>
            <person name="Frisvad J.C."/>
            <person name="Larsen T.O."/>
            <person name="Kjaerboelling I."/>
            <person name="Rothschild-Mancinelli K."/>
            <person name="Lyhne E.K."/>
            <person name="Kogle M.E."/>
            <person name="Barry K."/>
            <person name="Clum A."/>
            <person name="Na H."/>
            <person name="Ledsgaard L."/>
            <person name="Lin J."/>
            <person name="Lipzen A."/>
            <person name="Kuo A."/>
            <person name="Riley R."/>
            <person name="Mondo S."/>
            <person name="Labutti K."/>
            <person name="Haridas S."/>
            <person name="Pangalinan J."/>
            <person name="Salamov A.A."/>
            <person name="Simmons B.A."/>
            <person name="Magnuson J.K."/>
            <person name="Chen J."/>
            <person name="Drula E."/>
            <person name="Henrissat B."/>
            <person name="Wiebenga A."/>
            <person name="Lubbers R.J."/>
            <person name="Gomes A.C."/>
            <person name="Macurrencykelacurrency M.R."/>
            <person name="Stajich J."/>
            <person name="Grigoriev I.V."/>
            <person name="Mortensen U.H."/>
            <person name="De Vries R.P."/>
            <person name="Baker S.E."/>
            <person name="Andersen M.R."/>
        </authorList>
    </citation>
    <scope>NUCLEOTIDE SEQUENCE [LARGE SCALE GENOMIC DNA]</scope>
    <source>
        <strain evidence="3 4">CBS 449.75</strain>
    </source>
</reference>
<dbReference type="GeneID" id="98148298"/>
<keyword evidence="2" id="KW-0732">Signal</keyword>
<proteinExistence type="predicted"/>
<feature type="chain" id="PRO_5047208563" evidence="2">
    <location>
        <begin position="24"/>
        <end position="208"/>
    </location>
</feature>
<feature type="compositionally biased region" description="Basic and acidic residues" evidence="1">
    <location>
        <begin position="139"/>
        <end position="162"/>
    </location>
</feature>
<feature type="compositionally biased region" description="Polar residues" evidence="1">
    <location>
        <begin position="164"/>
        <end position="184"/>
    </location>
</feature>
<evidence type="ECO:0000313" key="4">
    <source>
        <dbReference type="Proteomes" id="UP001610432"/>
    </source>
</evidence>
<feature type="signal peptide" evidence="2">
    <location>
        <begin position="1"/>
        <end position="23"/>
    </location>
</feature>
<keyword evidence="4" id="KW-1185">Reference proteome</keyword>
<evidence type="ECO:0000313" key="3">
    <source>
        <dbReference type="EMBL" id="KAL2865944.1"/>
    </source>
</evidence>
<dbReference type="RefSeq" id="XP_070884923.1">
    <property type="nucleotide sequence ID" value="XM_071033226.1"/>
</dbReference>
<feature type="compositionally biased region" description="Basic and acidic residues" evidence="1">
    <location>
        <begin position="187"/>
        <end position="208"/>
    </location>
</feature>
<feature type="region of interest" description="Disordered" evidence="1">
    <location>
        <begin position="139"/>
        <end position="208"/>
    </location>
</feature>
<evidence type="ECO:0000256" key="1">
    <source>
        <dbReference type="SAM" id="MobiDB-lite"/>
    </source>
</evidence>
<protein>
    <submittedName>
        <fullName evidence="3">Uncharacterized protein</fullName>
    </submittedName>
</protein>
<accession>A0ABR4LN36</accession>